<organism evidence="3 4">
    <name type="scientific">Actinomadura napierensis</name>
    <dbReference type="NCBI Taxonomy" id="267854"/>
    <lineage>
        <taxon>Bacteria</taxon>
        <taxon>Bacillati</taxon>
        <taxon>Actinomycetota</taxon>
        <taxon>Actinomycetes</taxon>
        <taxon>Streptosporangiales</taxon>
        <taxon>Thermomonosporaceae</taxon>
        <taxon>Actinomadura</taxon>
    </lineage>
</organism>
<evidence type="ECO:0000256" key="1">
    <source>
        <dbReference type="SAM" id="MobiDB-lite"/>
    </source>
</evidence>
<dbReference type="Proteomes" id="UP001501020">
    <property type="component" value="Unassembled WGS sequence"/>
</dbReference>
<keyword evidence="4" id="KW-1185">Reference proteome</keyword>
<keyword evidence="2" id="KW-1133">Transmembrane helix</keyword>
<proteinExistence type="predicted"/>
<feature type="transmembrane region" description="Helical" evidence="2">
    <location>
        <begin position="12"/>
        <end position="35"/>
    </location>
</feature>
<sequence length="138" mass="15407">MLGSSVHIGDIYLYTIGPVVIFLAIAGWLFLTILASKEREHPKGRDPQMPHRGGDVTGGVVRGSPSQRTRRDPASTPATRELARLEAEREEAARREAAARDDAERERAANARVSATWHKFAPLRWIHNRHAGNIRQVK</sequence>
<keyword evidence="2" id="KW-0812">Transmembrane</keyword>
<dbReference type="RefSeq" id="WP_344266786.1">
    <property type="nucleotide sequence ID" value="NZ_BAAAMR010000022.1"/>
</dbReference>
<evidence type="ECO:0000313" key="4">
    <source>
        <dbReference type="Proteomes" id="UP001501020"/>
    </source>
</evidence>
<keyword evidence="2" id="KW-0472">Membrane</keyword>
<evidence type="ECO:0000313" key="3">
    <source>
        <dbReference type="EMBL" id="GAA2135866.1"/>
    </source>
</evidence>
<reference evidence="4" key="1">
    <citation type="journal article" date="2019" name="Int. J. Syst. Evol. Microbiol.">
        <title>The Global Catalogue of Microorganisms (GCM) 10K type strain sequencing project: providing services to taxonomists for standard genome sequencing and annotation.</title>
        <authorList>
            <consortium name="The Broad Institute Genomics Platform"/>
            <consortium name="The Broad Institute Genome Sequencing Center for Infectious Disease"/>
            <person name="Wu L."/>
            <person name="Ma J."/>
        </authorList>
    </citation>
    <scope>NUCLEOTIDE SEQUENCE [LARGE SCALE GENOMIC DNA]</scope>
    <source>
        <strain evidence="4">JCM 13850</strain>
    </source>
</reference>
<evidence type="ECO:0000256" key="2">
    <source>
        <dbReference type="SAM" id="Phobius"/>
    </source>
</evidence>
<feature type="compositionally biased region" description="Basic and acidic residues" evidence="1">
    <location>
        <begin position="81"/>
        <end position="108"/>
    </location>
</feature>
<name>A0ABP5KVN4_9ACTN</name>
<feature type="compositionally biased region" description="Basic and acidic residues" evidence="1">
    <location>
        <begin position="40"/>
        <end position="54"/>
    </location>
</feature>
<feature type="region of interest" description="Disordered" evidence="1">
    <location>
        <begin position="40"/>
        <end position="108"/>
    </location>
</feature>
<accession>A0ABP5KVN4</accession>
<gene>
    <name evidence="3" type="ORF">GCM10009727_30350</name>
</gene>
<dbReference type="EMBL" id="BAAAMR010000022">
    <property type="protein sequence ID" value="GAA2135866.1"/>
    <property type="molecule type" value="Genomic_DNA"/>
</dbReference>
<comment type="caution">
    <text evidence="3">The sequence shown here is derived from an EMBL/GenBank/DDBJ whole genome shotgun (WGS) entry which is preliminary data.</text>
</comment>
<protein>
    <submittedName>
        <fullName evidence="3">Uncharacterized protein</fullName>
    </submittedName>
</protein>